<keyword evidence="1" id="KW-0732">Signal</keyword>
<dbReference type="Gene3D" id="2.60.40.1240">
    <property type="match status" value="1"/>
</dbReference>
<evidence type="ECO:0000313" key="2">
    <source>
        <dbReference type="EMBL" id="ABE51928.1"/>
    </source>
</evidence>
<dbReference type="GeneID" id="3998093"/>
<accession>Q12X98</accession>
<gene>
    <name evidence="2" type="ordered locus">Mbur_0988</name>
</gene>
<proteinExistence type="predicted"/>
<dbReference type="Proteomes" id="UP000001979">
    <property type="component" value="Chromosome"/>
</dbReference>
<dbReference type="AlphaFoldDB" id="Q12X98"/>
<keyword evidence="3" id="KW-1185">Reference proteome</keyword>
<evidence type="ECO:0000313" key="3">
    <source>
        <dbReference type="Proteomes" id="UP000001979"/>
    </source>
</evidence>
<sequence length="201" mass="22617">MYKIIELFFLCIVISLIALSGCIEEDSNILSISDTGFTGDSLEINVVDYKLVDSFETMNVPNKPVYYYPPEGAQFLLVYLEVTNVGTDKTSSDTITLSKDLISSSNGDTPILSYSGNNLEANDNIIVYRSSDSYSDIIYSISSINTHYLFSLVDKNHEPKFKGYENVYPEVTKEGWIAFLVPHNIDLTEIYIKVHGLTWAF</sequence>
<evidence type="ECO:0000256" key="1">
    <source>
        <dbReference type="ARBA" id="ARBA00022729"/>
    </source>
</evidence>
<dbReference type="KEGG" id="mbu:Mbur_0988"/>
<evidence type="ECO:0008006" key="4">
    <source>
        <dbReference type="Google" id="ProtNLM"/>
    </source>
</evidence>
<organism evidence="2 3">
    <name type="scientific">Methanococcoides burtonii (strain DSM 6242 / NBRC 107633 / OCM 468 / ACE-M)</name>
    <dbReference type="NCBI Taxonomy" id="259564"/>
    <lineage>
        <taxon>Archaea</taxon>
        <taxon>Methanobacteriati</taxon>
        <taxon>Methanobacteriota</taxon>
        <taxon>Stenosarchaea group</taxon>
        <taxon>Methanomicrobia</taxon>
        <taxon>Methanosarcinales</taxon>
        <taxon>Methanosarcinaceae</taxon>
        <taxon>Methanococcoides</taxon>
    </lineage>
</organism>
<dbReference type="InterPro" id="IPR029050">
    <property type="entry name" value="Immunoprotect_excell_Ig-like"/>
</dbReference>
<dbReference type="PROSITE" id="PS51257">
    <property type="entry name" value="PROKAR_LIPOPROTEIN"/>
    <property type="match status" value="1"/>
</dbReference>
<dbReference type="RefSeq" id="WP_011499077.1">
    <property type="nucleotide sequence ID" value="NC_007955.1"/>
</dbReference>
<dbReference type="HOGENOM" id="CLU_1357906_0_0_2"/>
<dbReference type="EMBL" id="CP000300">
    <property type="protein sequence ID" value="ABE51928.1"/>
    <property type="molecule type" value="Genomic_DNA"/>
</dbReference>
<reference evidence="3" key="1">
    <citation type="journal article" date="2009" name="ISME J.">
        <title>The genome sequence of the psychrophilic archaeon, Methanococcoides burtonii: the role of genome evolution in cold adaptation.</title>
        <authorList>
            <person name="Allen M.A."/>
            <person name="Lauro F.M."/>
            <person name="Williams T.J."/>
            <person name="Burg D."/>
            <person name="Siddiqui K.S."/>
            <person name="De Francisci D."/>
            <person name="Chong K.W."/>
            <person name="Pilak O."/>
            <person name="Chew H.H."/>
            <person name="De Maere M.Z."/>
            <person name="Ting L."/>
            <person name="Katrib M."/>
            <person name="Ng C."/>
            <person name="Sowers K.R."/>
            <person name="Galperin M.Y."/>
            <person name="Anderson I.J."/>
            <person name="Ivanova N."/>
            <person name="Dalin E."/>
            <person name="Martinez M."/>
            <person name="Lapidus A."/>
            <person name="Hauser L."/>
            <person name="Land M."/>
            <person name="Thomas T."/>
            <person name="Cavicchioli R."/>
        </authorList>
    </citation>
    <scope>NUCLEOTIDE SEQUENCE [LARGE SCALE GENOMIC DNA]</scope>
    <source>
        <strain evidence="3">DSM 6242 / NBRC 107633 / OCM 468 / ACE-M</strain>
    </source>
</reference>
<name>Q12X98_METBU</name>
<protein>
    <recommendedName>
        <fullName evidence="4">DUF4352 domain-containing protein</fullName>
    </recommendedName>
</protein>